<proteinExistence type="predicted"/>
<sequence>MCLFQKALRGHLQRCNFIVMRTSQNSFMKA</sequence>
<name>A0A0E9QPP3_ANGAN</name>
<dbReference type="EMBL" id="GBXM01089833">
    <property type="protein sequence ID" value="JAH18744.1"/>
    <property type="molecule type" value="Transcribed_RNA"/>
</dbReference>
<reference evidence="1" key="1">
    <citation type="submission" date="2014-11" db="EMBL/GenBank/DDBJ databases">
        <authorList>
            <person name="Amaro Gonzalez C."/>
        </authorList>
    </citation>
    <scope>NUCLEOTIDE SEQUENCE</scope>
</reference>
<organism evidence="1">
    <name type="scientific">Anguilla anguilla</name>
    <name type="common">European freshwater eel</name>
    <name type="synonym">Muraena anguilla</name>
    <dbReference type="NCBI Taxonomy" id="7936"/>
    <lineage>
        <taxon>Eukaryota</taxon>
        <taxon>Metazoa</taxon>
        <taxon>Chordata</taxon>
        <taxon>Craniata</taxon>
        <taxon>Vertebrata</taxon>
        <taxon>Euteleostomi</taxon>
        <taxon>Actinopterygii</taxon>
        <taxon>Neopterygii</taxon>
        <taxon>Teleostei</taxon>
        <taxon>Anguilliformes</taxon>
        <taxon>Anguillidae</taxon>
        <taxon>Anguilla</taxon>
    </lineage>
</organism>
<dbReference type="PROSITE" id="PS50096">
    <property type="entry name" value="IQ"/>
    <property type="match status" value="1"/>
</dbReference>
<evidence type="ECO:0000313" key="1">
    <source>
        <dbReference type="EMBL" id="JAH18744.1"/>
    </source>
</evidence>
<reference evidence="1" key="2">
    <citation type="journal article" date="2015" name="Fish Shellfish Immunol.">
        <title>Early steps in the European eel (Anguilla anguilla)-Vibrio vulnificus interaction in the gills: Role of the RtxA13 toxin.</title>
        <authorList>
            <person name="Callol A."/>
            <person name="Pajuelo D."/>
            <person name="Ebbesson L."/>
            <person name="Teles M."/>
            <person name="MacKenzie S."/>
            <person name="Amaro C."/>
        </authorList>
    </citation>
    <scope>NUCLEOTIDE SEQUENCE</scope>
</reference>
<protein>
    <submittedName>
        <fullName evidence="1">Uncharacterized protein</fullName>
    </submittedName>
</protein>
<accession>A0A0E9QPP3</accession>
<dbReference type="AlphaFoldDB" id="A0A0E9QPP3"/>